<dbReference type="EMBL" id="CADEAL010004392">
    <property type="protein sequence ID" value="CAB1458518.1"/>
    <property type="molecule type" value="Genomic_DNA"/>
</dbReference>
<comment type="caution">
    <text evidence="1">The sequence shown here is derived from an EMBL/GenBank/DDBJ whole genome shotgun (WGS) entry which is preliminary data.</text>
</comment>
<dbReference type="AlphaFoldDB" id="A0A9N7Z7Q2"/>
<protein>
    <submittedName>
        <fullName evidence="1">Uncharacterized protein</fullName>
    </submittedName>
</protein>
<proteinExistence type="predicted"/>
<accession>A0A9N7Z7Q2</accession>
<dbReference type="Proteomes" id="UP001153269">
    <property type="component" value="Unassembled WGS sequence"/>
</dbReference>
<evidence type="ECO:0000313" key="2">
    <source>
        <dbReference type="Proteomes" id="UP001153269"/>
    </source>
</evidence>
<gene>
    <name evidence="1" type="ORF">PLEPLA_LOCUS46348</name>
</gene>
<keyword evidence="2" id="KW-1185">Reference proteome</keyword>
<organism evidence="1 2">
    <name type="scientific">Pleuronectes platessa</name>
    <name type="common">European plaice</name>
    <dbReference type="NCBI Taxonomy" id="8262"/>
    <lineage>
        <taxon>Eukaryota</taxon>
        <taxon>Metazoa</taxon>
        <taxon>Chordata</taxon>
        <taxon>Craniata</taxon>
        <taxon>Vertebrata</taxon>
        <taxon>Euteleostomi</taxon>
        <taxon>Actinopterygii</taxon>
        <taxon>Neopterygii</taxon>
        <taxon>Teleostei</taxon>
        <taxon>Neoteleostei</taxon>
        <taxon>Acanthomorphata</taxon>
        <taxon>Carangaria</taxon>
        <taxon>Pleuronectiformes</taxon>
        <taxon>Pleuronectoidei</taxon>
        <taxon>Pleuronectidae</taxon>
        <taxon>Pleuronectes</taxon>
    </lineage>
</organism>
<name>A0A9N7Z7Q2_PLEPL</name>
<evidence type="ECO:0000313" key="1">
    <source>
        <dbReference type="EMBL" id="CAB1458518.1"/>
    </source>
</evidence>
<sequence length="104" mass="11536">MVMKQLLSGGASGVDGNNLEQQQCCSAEALLLLRVHSCNLTGEGDRAIAEKRQEVTQSSVLHREELSDSRREELLLLLSVLERLEVRSQSVAPEVFRTFTCSFS</sequence>
<reference evidence="1" key="1">
    <citation type="submission" date="2020-03" db="EMBL/GenBank/DDBJ databases">
        <authorList>
            <person name="Weist P."/>
        </authorList>
    </citation>
    <scope>NUCLEOTIDE SEQUENCE</scope>
</reference>